<dbReference type="Pfam" id="PF07963">
    <property type="entry name" value="N_methyl"/>
    <property type="match status" value="1"/>
</dbReference>
<evidence type="ECO:0000313" key="2">
    <source>
        <dbReference type="EMBL" id="MDM5272613.1"/>
    </source>
</evidence>
<keyword evidence="1" id="KW-0812">Transmembrane</keyword>
<protein>
    <submittedName>
        <fullName evidence="2">Prepilin-type N-terminal cleavage/methylation domain-containing protein</fullName>
    </submittedName>
</protein>
<sequence length="177" mass="20035">MQTFRKGFTLIELMIVIFLIVLIYALVFSYFSEEETKPEALTPLTLKASLADAGMLSGQTTLLCTDKCKTCYLRQGLQSDFKLYENAANLQNSEVYLLDTYNDLSLAEYGRYDDKKVCLQLDFYPNGSSTKAVLKTPQGIFYLPSYFGKPQEVESLEAAKDLWLKDTKLVTGTGDFY</sequence>
<dbReference type="EMBL" id="JAQIBD010000004">
    <property type="protein sequence ID" value="MDM5272613.1"/>
    <property type="molecule type" value="Genomic_DNA"/>
</dbReference>
<comment type="caution">
    <text evidence="2">The sequence shown here is derived from an EMBL/GenBank/DDBJ whole genome shotgun (WGS) entry which is preliminary data.</text>
</comment>
<evidence type="ECO:0000256" key="1">
    <source>
        <dbReference type="SAM" id="Phobius"/>
    </source>
</evidence>
<keyword evidence="1" id="KW-1133">Transmembrane helix</keyword>
<dbReference type="InterPro" id="IPR012902">
    <property type="entry name" value="N_methyl_site"/>
</dbReference>
<dbReference type="RefSeq" id="WP_289414441.1">
    <property type="nucleotide sequence ID" value="NZ_JAQIBD010000004.1"/>
</dbReference>
<accession>A0ABT7R0J2</accession>
<reference evidence="2" key="1">
    <citation type="submission" date="2023-01" db="EMBL/GenBank/DDBJ databases">
        <title>Sulfurovum sp. zt1-1 genome assembly.</title>
        <authorList>
            <person name="Wang J."/>
        </authorList>
    </citation>
    <scope>NUCLEOTIDE SEQUENCE</scope>
    <source>
        <strain evidence="2">Zt1-1</strain>
    </source>
</reference>
<keyword evidence="3" id="KW-1185">Reference proteome</keyword>
<evidence type="ECO:0000313" key="3">
    <source>
        <dbReference type="Proteomes" id="UP001169069"/>
    </source>
</evidence>
<keyword evidence="1" id="KW-0472">Membrane</keyword>
<proteinExistence type="predicted"/>
<name>A0ABT7R0J2_9BACT</name>
<dbReference type="NCBIfam" id="TIGR02532">
    <property type="entry name" value="IV_pilin_GFxxxE"/>
    <property type="match status" value="1"/>
</dbReference>
<dbReference type="Proteomes" id="UP001169069">
    <property type="component" value="Unassembled WGS sequence"/>
</dbReference>
<organism evidence="2 3">
    <name type="scientific">Sulfurovum zhangzhouensis</name>
    <dbReference type="NCBI Taxonomy" id="3019067"/>
    <lineage>
        <taxon>Bacteria</taxon>
        <taxon>Pseudomonadati</taxon>
        <taxon>Campylobacterota</taxon>
        <taxon>Epsilonproteobacteria</taxon>
        <taxon>Campylobacterales</taxon>
        <taxon>Sulfurovaceae</taxon>
        <taxon>Sulfurovum</taxon>
    </lineage>
</organism>
<feature type="transmembrane region" description="Helical" evidence="1">
    <location>
        <begin position="7"/>
        <end position="31"/>
    </location>
</feature>
<gene>
    <name evidence="2" type="ORF">PGH07_10565</name>
</gene>